<evidence type="ECO:0000256" key="3">
    <source>
        <dbReference type="SAM" id="MobiDB-lite"/>
    </source>
</evidence>
<sequence length="162" mass="18614">MRHERAGWCAWLSISAILVNILEFFRLVARKCFSEYVKKLFFCAAVLELVVSPGSQLLECHFWPNVPKSEKKPTAEKAAMKKKPKAEKKLSKEGGIAAKDKKKKWMKKSTKTYKIYIFTVLKQLHPNIGILCKAMGIMNNLINDIFEKLAQEASRLARFRPL</sequence>
<comment type="similarity">
    <text evidence="2">Belongs to the histone H2B family.</text>
</comment>
<proteinExistence type="inferred from homology"/>
<dbReference type="PRINTS" id="PR00621">
    <property type="entry name" value="HISTONEH2B"/>
</dbReference>
<comment type="function">
    <text evidence="1">Core component of nucleosome. Nucleosomes wrap and compact DNA into chromatin, limiting DNA accessibility to the cellular machineries which require DNA as a template. Histones thereby play a central role in transcription regulation, DNA repair, DNA replication and chromosomal stability. DNA accessibility is regulated via a complex set of post-translational modifications of histones, also called histone code, and nucleosome remodeling.</text>
</comment>
<dbReference type="GO" id="GO:0030527">
    <property type="term" value="F:structural constituent of chromatin"/>
    <property type="evidence" value="ECO:0007669"/>
    <property type="project" value="InterPro"/>
</dbReference>
<organism evidence="6 7">
    <name type="scientific">Sesamum angolense</name>
    <dbReference type="NCBI Taxonomy" id="2727404"/>
    <lineage>
        <taxon>Eukaryota</taxon>
        <taxon>Viridiplantae</taxon>
        <taxon>Streptophyta</taxon>
        <taxon>Embryophyta</taxon>
        <taxon>Tracheophyta</taxon>
        <taxon>Spermatophyta</taxon>
        <taxon>Magnoliopsida</taxon>
        <taxon>eudicotyledons</taxon>
        <taxon>Gunneridae</taxon>
        <taxon>Pentapetalae</taxon>
        <taxon>asterids</taxon>
        <taxon>lamiids</taxon>
        <taxon>Lamiales</taxon>
        <taxon>Pedaliaceae</taxon>
        <taxon>Sesamum</taxon>
    </lineage>
</organism>
<dbReference type="SMART" id="SM00427">
    <property type="entry name" value="H2B"/>
    <property type="match status" value="1"/>
</dbReference>
<keyword evidence="7" id="KW-1185">Reference proteome</keyword>
<protein>
    <submittedName>
        <fullName evidence="6">Histone H2B</fullName>
    </submittedName>
</protein>
<name>A0AAE1W014_9LAMI</name>
<evidence type="ECO:0000313" key="6">
    <source>
        <dbReference type="EMBL" id="KAK4382164.1"/>
    </source>
</evidence>
<dbReference type="InterPro" id="IPR000558">
    <property type="entry name" value="Histone_H2B"/>
</dbReference>
<gene>
    <name evidence="6" type="ORF">Sango_2899300</name>
</gene>
<keyword evidence="4" id="KW-0472">Membrane</keyword>
<dbReference type="InterPro" id="IPR009072">
    <property type="entry name" value="Histone-fold"/>
</dbReference>
<feature type="compositionally biased region" description="Basic and acidic residues" evidence="3">
    <location>
        <begin position="68"/>
        <end position="79"/>
    </location>
</feature>
<dbReference type="InterPro" id="IPR007125">
    <property type="entry name" value="H2A/H2B/H3"/>
</dbReference>
<evidence type="ECO:0000313" key="7">
    <source>
        <dbReference type="Proteomes" id="UP001289374"/>
    </source>
</evidence>
<evidence type="ECO:0000256" key="1">
    <source>
        <dbReference type="ARBA" id="ARBA00002001"/>
    </source>
</evidence>
<dbReference type="Proteomes" id="UP001289374">
    <property type="component" value="Unassembled WGS sequence"/>
</dbReference>
<keyword evidence="4" id="KW-0812">Transmembrane</keyword>
<dbReference type="PANTHER" id="PTHR23428">
    <property type="entry name" value="HISTONE H2B"/>
    <property type="match status" value="1"/>
</dbReference>
<accession>A0AAE1W014</accession>
<evidence type="ECO:0000259" key="5">
    <source>
        <dbReference type="Pfam" id="PF00125"/>
    </source>
</evidence>
<dbReference type="SUPFAM" id="SSF47113">
    <property type="entry name" value="Histone-fold"/>
    <property type="match status" value="1"/>
</dbReference>
<reference evidence="6" key="2">
    <citation type="journal article" date="2024" name="Plant">
        <title>Genomic evolution and insights into agronomic trait innovations of Sesamum species.</title>
        <authorList>
            <person name="Miao H."/>
            <person name="Wang L."/>
            <person name="Qu L."/>
            <person name="Liu H."/>
            <person name="Sun Y."/>
            <person name="Le M."/>
            <person name="Wang Q."/>
            <person name="Wei S."/>
            <person name="Zheng Y."/>
            <person name="Lin W."/>
            <person name="Duan Y."/>
            <person name="Cao H."/>
            <person name="Xiong S."/>
            <person name="Wang X."/>
            <person name="Wei L."/>
            <person name="Li C."/>
            <person name="Ma Q."/>
            <person name="Ju M."/>
            <person name="Zhao R."/>
            <person name="Li G."/>
            <person name="Mu C."/>
            <person name="Tian Q."/>
            <person name="Mei H."/>
            <person name="Zhang T."/>
            <person name="Gao T."/>
            <person name="Zhang H."/>
        </authorList>
    </citation>
    <scope>NUCLEOTIDE SEQUENCE</scope>
    <source>
        <strain evidence="6">K16</strain>
    </source>
</reference>
<dbReference type="GO" id="GO:0003677">
    <property type="term" value="F:DNA binding"/>
    <property type="evidence" value="ECO:0007669"/>
    <property type="project" value="InterPro"/>
</dbReference>
<comment type="caution">
    <text evidence="6">The sequence shown here is derived from an EMBL/GenBank/DDBJ whole genome shotgun (WGS) entry which is preliminary data.</text>
</comment>
<dbReference type="EMBL" id="JACGWL010000750">
    <property type="protein sequence ID" value="KAK4382164.1"/>
    <property type="molecule type" value="Genomic_DNA"/>
</dbReference>
<dbReference type="Gene3D" id="1.10.20.10">
    <property type="entry name" value="Histone, subunit A"/>
    <property type="match status" value="1"/>
</dbReference>
<feature type="domain" description="Core Histone H2A/H2B/H3" evidence="5">
    <location>
        <begin position="96"/>
        <end position="158"/>
    </location>
</feature>
<dbReference type="GO" id="GO:0000786">
    <property type="term" value="C:nucleosome"/>
    <property type="evidence" value="ECO:0007669"/>
    <property type="project" value="InterPro"/>
</dbReference>
<feature type="region of interest" description="Disordered" evidence="3">
    <location>
        <begin position="68"/>
        <end position="94"/>
    </location>
</feature>
<dbReference type="Pfam" id="PF00125">
    <property type="entry name" value="Histone"/>
    <property type="match status" value="1"/>
</dbReference>
<feature type="transmembrane region" description="Helical" evidence="4">
    <location>
        <begin position="6"/>
        <end position="28"/>
    </location>
</feature>
<dbReference type="GO" id="GO:0046982">
    <property type="term" value="F:protein heterodimerization activity"/>
    <property type="evidence" value="ECO:0007669"/>
    <property type="project" value="InterPro"/>
</dbReference>
<evidence type="ECO:0000256" key="2">
    <source>
        <dbReference type="ARBA" id="ARBA00006846"/>
    </source>
</evidence>
<keyword evidence="4" id="KW-1133">Transmembrane helix</keyword>
<dbReference type="AlphaFoldDB" id="A0AAE1W014"/>
<evidence type="ECO:0000256" key="4">
    <source>
        <dbReference type="SAM" id="Phobius"/>
    </source>
</evidence>
<reference evidence="6" key="1">
    <citation type="submission" date="2020-06" db="EMBL/GenBank/DDBJ databases">
        <authorList>
            <person name="Li T."/>
            <person name="Hu X."/>
            <person name="Zhang T."/>
            <person name="Song X."/>
            <person name="Zhang H."/>
            <person name="Dai N."/>
            <person name="Sheng W."/>
            <person name="Hou X."/>
            <person name="Wei L."/>
        </authorList>
    </citation>
    <scope>NUCLEOTIDE SEQUENCE</scope>
    <source>
        <strain evidence="6">K16</strain>
        <tissue evidence="6">Leaf</tissue>
    </source>
</reference>